<evidence type="ECO:0000313" key="2">
    <source>
        <dbReference type="EMBL" id="MBP1890008.1"/>
    </source>
</evidence>
<name>A0ABS4F172_9CLOT</name>
<keyword evidence="1" id="KW-1133">Transmembrane helix</keyword>
<keyword evidence="1" id="KW-0812">Transmembrane</keyword>
<feature type="transmembrane region" description="Helical" evidence="1">
    <location>
        <begin position="115"/>
        <end position="133"/>
    </location>
</feature>
<dbReference type="RefSeq" id="WP_209796921.1">
    <property type="nucleotide sequence ID" value="NZ_JAGGJZ010000004.1"/>
</dbReference>
<dbReference type="InterPro" id="IPR031584">
    <property type="entry name" value="Put_ABC_export"/>
</dbReference>
<organism evidence="2 3">
    <name type="scientific">Clostridium moniliforme</name>
    <dbReference type="NCBI Taxonomy" id="39489"/>
    <lineage>
        <taxon>Bacteria</taxon>
        <taxon>Bacillati</taxon>
        <taxon>Bacillota</taxon>
        <taxon>Clostridia</taxon>
        <taxon>Eubacteriales</taxon>
        <taxon>Clostridiaceae</taxon>
        <taxon>Clostridium</taxon>
    </lineage>
</organism>
<feature type="transmembrane region" description="Helical" evidence="1">
    <location>
        <begin position="466"/>
        <end position="487"/>
    </location>
</feature>
<feature type="transmembrane region" description="Helical" evidence="1">
    <location>
        <begin position="493"/>
        <end position="513"/>
    </location>
</feature>
<feature type="transmembrane region" description="Helical" evidence="1">
    <location>
        <begin position="424"/>
        <end position="446"/>
    </location>
</feature>
<feature type="transmembrane region" description="Helical" evidence="1">
    <location>
        <begin position="355"/>
        <end position="374"/>
    </location>
</feature>
<feature type="transmembrane region" description="Helical" evidence="1">
    <location>
        <begin position="237"/>
        <end position="256"/>
    </location>
</feature>
<evidence type="ECO:0008006" key="4">
    <source>
        <dbReference type="Google" id="ProtNLM"/>
    </source>
</evidence>
<dbReference type="EMBL" id="JAGGJZ010000004">
    <property type="protein sequence ID" value="MBP1890008.1"/>
    <property type="molecule type" value="Genomic_DNA"/>
</dbReference>
<feature type="transmembrane region" description="Helical" evidence="1">
    <location>
        <begin position="26"/>
        <end position="45"/>
    </location>
</feature>
<feature type="transmembrane region" description="Helical" evidence="1">
    <location>
        <begin position="57"/>
        <end position="78"/>
    </location>
</feature>
<comment type="caution">
    <text evidence="2">The sequence shown here is derived from an EMBL/GenBank/DDBJ whole genome shotgun (WGS) entry which is preliminary data.</text>
</comment>
<reference evidence="2 3" key="1">
    <citation type="submission" date="2021-03" db="EMBL/GenBank/DDBJ databases">
        <title>Genomic Encyclopedia of Type Strains, Phase IV (KMG-IV): sequencing the most valuable type-strain genomes for metagenomic binning, comparative biology and taxonomic classification.</title>
        <authorList>
            <person name="Goeker M."/>
        </authorList>
    </citation>
    <scope>NUCLEOTIDE SEQUENCE [LARGE SCALE GENOMIC DNA]</scope>
    <source>
        <strain evidence="2 3">DSM 3984</strain>
    </source>
</reference>
<feature type="transmembrane region" description="Helical" evidence="1">
    <location>
        <begin position="140"/>
        <end position="168"/>
    </location>
</feature>
<gene>
    <name evidence="2" type="ORF">J2Z53_001592</name>
</gene>
<protein>
    <recommendedName>
        <fullName evidence="4">ABC transporter permease</fullName>
    </recommendedName>
</protein>
<evidence type="ECO:0000256" key="1">
    <source>
        <dbReference type="SAM" id="Phobius"/>
    </source>
</evidence>
<sequence>MSSFLYLIKRNTINYFKSFKSKPTKAIPYIFFIIILGMSIFPLFLGERSESKLSPDLFIGIVTIISLILFLISIYSGISKKGFSYSMADVNLLFTAPISNIKILVYGFLKEIASGFIFSFFILFQIPMLINKFGFTIEGFFILILLIILFSFSSSALSLMVYGIFFYFPKIKKLSKNIFLSIILMIILYFALEIYKSHDYFNSFINLSTSPIWDYIPLIGFSKSMASSIFSGFSFKIIYPILGFIIFIIIFIYVLCKLKLDFYEDVISSAEAREAATQYKNSGYDAKQLDYSKLKHKPWTRKHVTDNYSSKFSKAIFRRQLLEYKKTGFYFLNITTAVFVSLAVLWGLFLKSDLFVFFCLSVYLLVLFSSGSKWTLEFNNPAIFLIPDSSKRKLFYSTLTTIIKSSIDGILMFLVLGFLINENIVEIIFCIITYITFIFLSTYGGVFSYKLFDRVSNNTTKALIKFLSLFIYILPSILIGTFIGINFKELGNYPIYVGISLYNILMSFILMHFSKGIFDTIEL</sequence>
<feature type="transmembrane region" description="Helical" evidence="1">
    <location>
        <begin position="328"/>
        <end position="349"/>
    </location>
</feature>
<proteinExistence type="predicted"/>
<keyword evidence="1" id="KW-0472">Membrane</keyword>
<keyword evidence="3" id="KW-1185">Reference proteome</keyword>
<evidence type="ECO:0000313" key="3">
    <source>
        <dbReference type="Proteomes" id="UP000783390"/>
    </source>
</evidence>
<feature type="transmembrane region" description="Helical" evidence="1">
    <location>
        <begin position="394"/>
        <end position="418"/>
    </location>
</feature>
<dbReference type="Proteomes" id="UP000783390">
    <property type="component" value="Unassembled WGS sequence"/>
</dbReference>
<accession>A0ABS4F172</accession>
<feature type="transmembrane region" description="Helical" evidence="1">
    <location>
        <begin position="174"/>
        <end position="192"/>
    </location>
</feature>
<dbReference type="Pfam" id="PF16962">
    <property type="entry name" value="ABC_export"/>
    <property type="match status" value="1"/>
</dbReference>